<dbReference type="AlphaFoldDB" id="A0A6S7JKS1"/>
<comment type="caution">
    <text evidence="1">The sequence shown here is derived from an EMBL/GenBank/DDBJ whole genome shotgun (WGS) entry which is preliminary data.</text>
</comment>
<organism evidence="1 2">
    <name type="scientific">Paramuricea clavata</name>
    <name type="common">Red gorgonian</name>
    <name type="synonym">Violescent sea-whip</name>
    <dbReference type="NCBI Taxonomy" id="317549"/>
    <lineage>
        <taxon>Eukaryota</taxon>
        <taxon>Metazoa</taxon>
        <taxon>Cnidaria</taxon>
        <taxon>Anthozoa</taxon>
        <taxon>Octocorallia</taxon>
        <taxon>Malacalcyonacea</taxon>
        <taxon>Plexauridae</taxon>
        <taxon>Paramuricea</taxon>
    </lineage>
</organism>
<name>A0A6S7JKS1_PARCT</name>
<keyword evidence="2" id="KW-1185">Reference proteome</keyword>
<proteinExistence type="predicted"/>
<accession>A0A6S7JKS1</accession>
<dbReference type="EMBL" id="CACRXK020017733">
    <property type="protein sequence ID" value="CAB4031568.1"/>
    <property type="molecule type" value="Genomic_DNA"/>
</dbReference>
<gene>
    <name evidence="1" type="ORF">PACLA_8A057478</name>
</gene>
<dbReference type="OrthoDB" id="5945105at2759"/>
<dbReference type="Proteomes" id="UP001152795">
    <property type="component" value="Unassembled WGS sequence"/>
</dbReference>
<sequence>MNTVASTLALLCIIFICTASACDENMCARFCTSVNCPAFSCGNTKECTQGCLGRTCSGMTCDKTATSCSQFCTNCTTERMFCSSPICKQSCKADFCHMECASTVRTCQQVCEANSTCNITCHNGTTDCQLSCNNNSICNGLPEKPKTKNLCDERTGNCTKTCTGDCGKTTLSCGDGFKECNLSCEEGCKMVCAKTVEKCVQKCIGGKPCTSVCHAASCQTIGKFHTPSSAVVCHLNNFMFVFACIMIFQLKNL</sequence>
<evidence type="ECO:0000313" key="1">
    <source>
        <dbReference type="EMBL" id="CAB4031568.1"/>
    </source>
</evidence>
<evidence type="ECO:0000313" key="2">
    <source>
        <dbReference type="Proteomes" id="UP001152795"/>
    </source>
</evidence>
<protein>
    <submittedName>
        <fullName evidence="1">Uncharacterized protein</fullName>
    </submittedName>
</protein>
<reference evidence="1" key="1">
    <citation type="submission" date="2020-04" db="EMBL/GenBank/DDBJ databases">
        <authorList>
            <person name="Alioto T."/>
            <person name="Alioto T."/>
            <person name="Gomez Garrido J."/>
        </authorList>
    </citation>
    <scope>NUCLEOTIDE SEQUENCE</scope>
    <source>
        <strain evidence="1">A484AB</strain>
    </source>
</reference>